<evidence type="ECO:0000256" key="3">
    <source>
        <dbReference type="ARBA" id="ARBA00023158"/>
    </source>
</evidence>
<dbReference type="RefSeq" id="XP_043003895.1">
    <property type="nucleotide sequence ID" value="XM_043158546.1"/>
</dbReference>
<dbReference type="InterPro" id="IPR047187">
    <property type="entry name" value="SF1_C_Upf1"/>
</dbReference>
<keyword evidence="8" id="KW-1185">Reference proteome</keyword>
<dbReference type="Gene3D" id="3.40.50.300">
    <property type="entry name" value="P-loop containing nucleotide triphosphate hydrolases"/>
    <property type="match status" value="2"/>
</dbReference>
<feature type="domain" description="DNA2/NAM7 helicase helicase" evidence="5">
    <location>
        <begin position="442"/>
        <end position="511"/>
    </location>
</feature>
<evidence type="ECO:0000256" key="4">
    <source>
        <dbReference type="SAM" id="MobiDB-lite"/>
    </source>
</evidence>
<sequence length="999" mass="112719">MNAQYTPNPQFQPYIHNGETYYHQPHHPRLPFVPQQTQHPVPCNPHQNMLIHPQGGLAGNVTMAQRPWPGPSLSPTYPVLTQYPPSSNGYPSKGYAPVAPARSTTQQLSDTNVPHLNVHTFWKQRLAPLPGFCSAPDLFSVPAPELSLPTPQTLRSASKKSSPRSSYDGNNFELDIHAETYIPQYLKDIQKQPHRFTPLPSVPVYPPSSYFNDFPLSSSILEKYTVSWSDCTTLSNPPLREDARLVSISVDYQSHWLTLHAWELCRIADDKKKIVLWKIQVDVSNWEEAEFSIFVPGVRENYPRLEIGDIVHLKEIISDWGQGTGMAFEGRVILLRKREGYVYFHCPPLKVYIMNNISPNQQSVSNEIKTVPQCFNASFLANAGPAMAMEIAIRTIGDASKLTKRSLAHQWMFPDANDLELYPPVPSKPPHVTHESWVDKGLNAEQRMAASTVSLYQSPIPFLIRGPPGTGKTRTIVETVHQILRFQPNAHILLCAPSNPATDTLTQRLATVLNPREMLRLNDPNRTFAEIPDAIRPFCYIPNDDGKFALPPWKTLMRYKVVVTSCLDAAMLVSARCTNVVLAALEDEVMDGLHPEDRRPVSPHWTHLMIDEAAQGSEPELLVPISVVYTRPKQDGKEHADTTRTPPPEYHPLVTMPQLVLCGDSNQLGPIIVSDVARQNELDVSLLERLLERPVYAEHPEARSQAVHPITLEWQNGGLPAFKPFVNLTKNYRSHPAILMPPSAMFYNDSLEPCAANGLIAWAQLPNPSFPLVFIGTNTKEDSIHEVRSTDLNSIFRLCFRAQKTTWYNAGEIERIADVVFSLMEEANKSSPPLQLQDIGVMAPWREQVWRLREDFRKRGFGRVDVGSVEVFDFPHSVSYIHCRGPLGLPGARKEGRSDFLCSIYIQVSSGRYCERDRLSFRKKKNERRHNSSPGTAGGCWQRCPVECRSILERIFTVCNQKSPVCWAGSPNRDGWCLDIQARVSAPPGTRRKRLHRPR</sequence>
<dbReference type="InterPro" id="IPR041677">
    <property type="entry name" value="DNA2/NAM7_AAA_11"/>
</dbReference>
<comment type="caution">
    <text evidence="7">The sequence shown here is derived from an EMBL/GenBank/DDBJ whole genome shotgun (WGS) entry which is preliminary data.</text>
</comment>
<evidence type="ECO:0000259" key="5">
    <source>
        <dbReference type="Pfam" id="PF13086"/>
    </source>
</evidence>
<dbReference type="EMBL" id="CM032189">
    <property type="protein sequence ID" value="KAG7087424.1"/>
    <property type="molecule type" value="Genomic_DNA"/>
</dbReference>
<dbReference type="InterPro" id="IPR026122">
    <property type="entry name" value="MOV-10/SDE3_DEXXQ/H-box"/>
</dbReference>
<dbReference type="GO" id="GO:0003723">
    <property type="term" value="F:RNA binding"/>
    <property type="evidence" value="ECO:0007669"/>
    <property type="project" value="InterPro"/>
</dbReference>
<dbReference type="Pfam" id="PF13086">
    <property type="entry name" value="AAA_11"/>
    <property type="match status" value="1"/>
</dbReference>
<dbReference type="AlphaFoldDB" id="A0A9P7UPV1"/>
<dbReference type="Pfam" id="PF13087">
    <property type="entry name" value="AAA_12"/>
    <property type="match status" value="1"/>
</dbReference>
<evidence type="ECO:0000313" key="7">
    <source>
        <dbReference type="EMBL" id="KAG7087424.1"/>
    </source>
</evidence>
<feature type="region of interest" description="Disordered" evidence="4">
    <location>
        <begin position="149"/>
        <end position="169"/>
    </location>
</feature>
<evidence type="ECO:0008006" key="9">
    <source>
        <dbReference type="Google" id="ProtNLM"/>
    </source>
</evidence>
<proteinExistence type="predicted"/>
<dbReference type="Proteomes" id="UP001049176">
    <property type="component" value="Chromosome 9"/>
</dbReference>
<dbReference type="GO" id="GO:0005737">
    <property type="term" value="C:cytoplasm"/>
    <property type="evidence" value="ECO:0007669"/>
    <property type="project" value="UniProtKB-SubCell"/>
</dbReference>
<dbReference type="SUPFAM" id="SSF52540">
    <property type="entry name" value="P-loop containing nucleoside triphosphate hydrolases"/>
    <property type="match status" value="1"/>
</dbReference>
<dbReference type="GO" id="GO:0032574">
    <property type="term" value="F:5'-3' RNA helicase activity"/>
    <property type="evidence" value="ECO:0007669"/>
    <property type="project" value="InterPro"/>
</dbReference>
<evidence type="ECO:0000313" key="8">
    <source>
        <dbReference type="Proteomes" id="UP001049176"/>
    </source>
</evidence>
<dbReference type="GeneID" id="66082466"/>
<keyword evidence="2" id="KW-0963">Cytoplasm</keyword>
<comment type="subcellular location">
    <subcellularLocation>
        <location evidence="1">Cytoplasm</location>
    </subcellularLocation>
</comment>
<dbReference type="GO" id="GO:0031047">
    <property type="term" value="P:regulatory ncRNA-mediated gene silencing"/>
    <property type="evidence" value="ECO:0007669"/>
    <property type="project" value="UniProtKB-KW"/>
</dbReference>
<evidence type="ECO:0000256" key="2">
    <source>
        <dbReference type="ARBA" id="ARBA00022490"/>
    </source>
</evidence>
<dbReference type="InterPro" id="IPR027417">
    <property type="entry name" value="P-loop_NTPase"/>
</dbReference>
<evidence type="ECO:0000259" key="6">
    <source>
        <dbReference type="Pfam" id="PF13087"/>
    </source>
</evidence>
<dbReference type="PANTHER" id="PTHR45418">
    <property type="entry name" value="CANCER/TESTIS ANTIGEN 55"/>
    <property type="match status" value="1"/>
</dbReference>
<organism evidence="7 8">
    <name type="scientific">Marasmius oreades</name>
    <name type="common">fairy-ring Marasmius</name>
    <dbReference type="NCBI Taxonomy" id="181124"/>
    <lineage>
        <taxon>Eukaryota</taxon>
        <taxon>Fungi</taxon>
        <taxon>Dikarya</taxon>
        <taxon>Basidiomycota</taxon>
        <taxon>Agaricomycotina</taxon>
        <taxon>Agaricomycetes</taxon>
        <taxon>Agaricomycetidae</taxon>
        <taxon>Agaricales</taxon>
        <taxon>Marasmiineae</taxon>
        <taxon>Marasmiaceae</taxon>
        <taxon>Marasmius</taxon>
    </lineage>
</organism>
<dbReference type="PANTHER" id="PTHR45418:SF1">
    <property type="entry name" value="CANCER_TESTIS ANTIGEN 55"/>
    <property type="match status" value="1"/>
</dbReference>
<protein>
    <recommendedName>
        <fullName evidence="9">RNA helicase</fullName>
    </recommendedName>
</protein>
<dbReference type="OrthoDB" id="6513042at2759"/>
<gene>
    <name evidence="7" type="ORF">E1B28_013391</name>
</gene>
<name>A0A9P7UPV1_9AGAR</name>
<accession>A0A9P7UPV1</accession>
<reference evidence="7" key="1">
    <citation type="journal article" date="2021" name="Genome Biol. Evol.">
        <title>The assembled and annotated genome of the fairy-ring fungus Marasmius oreades.</title>
        <authorList>
            <person name="Hiltunen M."/>
            <person name="Ament-Velasquez S.L."/>
            <person name="Johannesson H."/>
        </authorList>
    </citation>
    <scope>NUCLEOTIDE SEQUENCE</scope>
    <source>
        <strain evidence="7">03SP1</strain>
    </source>
</reference>
<keyword evidence="3" id="KW-0943">RNA-mediated gene silencing</keyword>
<feature type="domain" description="DNA2/NAM7 helicase-like C-terminal" evidence="6">
    <location>
        <begin position="724"/>
        <end position="872"/>
    </location>
</feature>
<dbReference type="InterPro" id="IPR041679">
    <property type="entry name" value="DNA2/NAM7-like_C"/>
</dbReference>
<dbReference type="CDD" id="cd18808">
    <property type="entry name" value="SF1_C_Upf1"/>
    <property type="match status" value="1"/>
</dbReference>
<dbReference type="CDD" id="cd18038">
    <property type="entry name" value="DEXXQc_Helz-like"/>
    <property type="match status" value="1"/>
</dbReference>
<evidence type="ECO:0000256" key="1">
    <source>
        <dbReference type="ARBA" id="ARBA00004496"/>
    </source>
</evidence>